<proteinExistence type="predicted"/>
<dbReference type="SMART" id="SM00333">
    <property type="entry name" value="TUDOR"/>
    <property type="match status" value="1"/>
</dbReference>
<dbReference type="Proteomes" id="UP001381693">
    <property type="component" value="Unassembled WGS sequence"/>
</dbReference>
<evidence type="ECO:0000259" key="3">
    <source>
        <dbReference type="PROSITE" id="PS50304"/>
    </source>
</evidence>
<dbReference type="AlphaFoldDB" id="A0AAN8XT30"/>
<dbReference type="Gene3D" id="2.30.30.140">
    <property type="match status" value="1"/>
</dbReference>
<keyword evidence="1" id="KW-0694">RNA-binding</keyword>
<evidence type="ECO:0000256" key="2">
    <source>
        <dbReference type="SAM" id="MobiDB-lite"/>
    </source>
</evidence>
<dbReference type="PANTHER" id="PTHR22948:SF65">
    <property type="entry name" value="A-KINASE ANCHORING PROTEIN 1"/>
    <property type="match status" value="1"/>
</dbReference>
<dbReference type="EMBL" id="JAXCGZ010002673">
    <property type="protein sequence ID" value="KAK7083674.1"/>
    <property type="molecule type" value="Genomic_DNA"/>
</dbReference>
<gene>
    <name evidence="4" type="ORF">SK128_025061</name>
</gene>
<dbReference type="InterPro" id="IPR035437">
    <property type="entry name" value="SNase_OB-fold_sf"/>
</dbReference>
<dbReference type="SMART" id="SM00322">
    <property type="entry name" value="KH"/>
    <property type="match status" value="1"/>
</dbReference>
<feature type="region of interest" description="Disordered" evidence="2">
    <location>
        <begin position="733"/>
        <end position="765"/>
    </location>
</feature>
<feature type="compositionally biased region" description="Polar residues" evidence="2">
    <location>
        <begin position="652"/>
        <end position="661"/>
    </location>
</feature>
<dbReference type="Pfam" id="PF00567">
    <property type="entry name" value="TUDOR"/>
    <property type="match status" value="1"/>
</dbReference>
<dbReference type="Gene3D" id="2.40.50.90">
    <property type="match status" value="1"/>
</dbReference>
<feature type="compositionally biased region" description="Basic residues" evidence="2">
    <location>
        <begin position="634"/>
        <end position="644"/>
    </location>
</feature>
<feature type="domain" description="Tudor" evidence="3">
    <location>
        <begin position="994"/>
        <end position="1050"/>
    </location>
</feature>
<dbReference type="PROSITE" id="PS50084">
    <property type="entry name" value="KH_TYPE_1"/>
    <property type="match status" value="1"/>
</dbReference>
<name>A0AAN8XT30_HALRR</name>
<feature type="compositionally biased region" description="Basic and acidic residues" evidence="2">
    <location>
        <begin position="96"/>
        <end position="110"/>
    </location>
</feature>
<dbReference type="GO" id="GO:0010468">
    <property type="term" value="P:regulation of gene expression"/>
    <property type="evidence" value="ECO:0007669"/>
    <property type="project" value="UniProtKB-ARBA"/>
</dbReference>
<dbReference type="InterPro" id="IPR050621">
    <property type="entry name" value="Tudor_domain_containing"/>
</dbReference>
<evidence type="ECO:0000256" key="1">
    <source>
        <dbReference type="PROSITE-ProRule" id="PRU00117"/>
    </source>
</evidence>
<organism evidence="4 5">
    <name type="scientific">Halocaridina rubra</name>
    <name type="common">Hawaiian red shrimp</name>
    <dbReference type="NCBI Taxonomy" id="373956"/>
    <lineage>
        <taxon>Eukaryota</taxon>
        <taxon>Metazoa</taxon>
        <taxon>Ecdysozoa</taxon>
        <taxon>Arthropoda</taxon>
        <taxon>Crustacea</taxon>
        <taxon>Multicrustacea</taxon>
        <taxon>Malacostraca</taxon>
        <taxon>Eumalacostraca</taxon>
        <taxon>Eucarida</taxon>
        <taxon>Decapoda</taxon>
        <taxon>Pleocyemata</taxon>
        <taxon>Caridea</taxon>
        <taxon>Atyoidea</taxon>
        <taxon>Atyidae</taxon>
        <taxon>Halocaridina</taxon>
    </lineage>
</organism>
<dbReference type="InterPro" id="IPR004087">
    <property type="entry name" value="KH_dom"/>
</dbReference>
<dbReference type="CDD" id="cd22395">
    <property type="entry name" value="KH-I_AKAP1"/>
    <property type="match status" value="1"/>
</dbReference>
<dbReference type="SUPFAM" id="SSF63748">
    <property type="entry name" value="Tudor/PWWP/MBT"/>
    <property type="match status" value="1"/>
</dbReference>
<evidence type="ECO:0000313" key="4">
    <source>
        <dbReference type="EMBL" id="KAK7083674.1"/>
    </source>
</evidence>
<dbReference type="PROSITE" id="PS50304">
    <property type="entry name" value="TUDOR"/>
    <property type="match status" value="1"/>
</dbReference>
<evidence type="ECO:0000313" key="5">
    <source>
        <dbReference type="Proteomes" id="UP001381693"/>
    </source>
</evidence>
<dbReference type="PANTHER" id="PTHR22948">
    <property type="entry name" value="TUDOR DOMAIN CONTAINING PROTEIN"/>
    <property type="match status" value="1"/>
</dbReference>
<dbReference type="InterPro" id="IPR047368">
    <property type="entry name" value="KH-I_AKAP1"/>
</dbReference>
<dbReference type="Gene3D" id="3.30.1370.10">
    <property type="entry name" value="K Homology domain, type 1"/>
    <property type="match status" value="1"/>
</dbReference>
<sequence>MAEMKFALGAAAAITGAGALIYLLLRPRKRQLDPGKERLSSSAFCSETFSEESPSIIKDRIIEKEIQSKSTGNNVDFQNINGHIVIHNTSLSSESNTKENDNDTSVHDVGTDEDTLPEVESLPEKVDDGSLVDDDASYSCVCRDNVSYNLSTDYVEIASSLTEDPYNKDCKCDDISHKFSSQENSSTIAAADCKSFITDEETADSIDHNDIEGNSMLTSARCEVAYQSSQERELVACHISSAEISKHCDNSHDDLIDSLLSPLNAKESEGKLVCSSLCESGPSTCSIVENEVIPTLVNDNIYSNQSMKDTIKLDTQKLESTSCLHVETEDGIKKAEDGNTLTNSIKELKESVDLKTSGIDTSSVEVIAEALFDKLDESIDNGSNVEVPLSELSLECQNIGVPSDNKVVDSKNDFGAAAISSLSSNLKTLPETLQVKSIESKEVEVQYRDKNVVVMDPSVVEVCLIPTESSTDVQDLLCKTDIQFMVDSSSSKDVKHIQSVLIHKEDLVYSSNSNINCSESIDSFDNSFSEDILPRDNRDEVINSFQAEKDRMDALEETTVDACKDSVCKESEVQDSNVFANSSKAEIGVNYVSLSEEESVLNINQSRDSVTSNIEGENLEPTNLNLSSSDGSQKKKSYKNRIRNSRPVSPGDETTPQQSVSTEDEPLAVVNQTENVLCSSIEDTHDGSVSSFVIEETDAPISPKLVVESLTSVPDTQETVDNQPLVEFTKDSACNKSSDHSKNEPSSVVNECIDPNSETKETSISSESIHCLSYKERIRNHRGYSASEKSQSLEELDETYDKNTRNLKSKETCPSSVSEIEPETLFNPSPFPVQYIFYEFEIPQALVGRLIGRKGAFVNRIKAQTDATIVVKPHRNRKYKICAVEGTKDQVDSALELIRKNFPLSRYPDLTLDQVYNCSPTPMPPVEAAINPQAMQIELAAGVVVEVRVSAVVSGKELWVQQPLHPSFSSIQKLHSCMNVNYGDGSTSPSLAPHVREGIVCVAQIDSQWYRVQVLSVIDDIAIIVLLDVGGTITVPVSELRQIRRDYILLPFQASQCLLHGIQPISEKGWDESSAVVLQELVSGAILSATVVSYTEDGVPLVNLYRRNQDEYVYLNERLVNLGHAKWISTPSST</sequence>
<comment type="caution">
    <text evidence="4">The sequence shown here is derived from an EMBL/GenBank/DDBJ whole genome shotgun (WGS) entry which is preliminary data.</text>
</comment>
<dbReference type="GO" id="GO:0005739">
    <property type="term" value="C:mitochondrion"/>
    <property type="evidence" value="ECO:0007669"/>
    <property type="project" value="UniProtKB-ARBA"/>
</dbReference>
<dbReference type="SUPFAM" id="SSF54791">
    <property type="entry name" value="Eukaryotic type KH-domain (KH-domain type I)"/>
    <property type="match status" value="1"/>
</dbReference>
<dbReference type="InterPro" id="IPR036612">
    <property type="entry name" value="KH_dom_type_1_sf"/>
</dbReference>
<feature type="region of interest" description="Disordered" evidence="2">
    <location>
        <begin position="612"/>
        <end position="668"/>
    </location>
</feature>
<accession>A0AAN8XT30</accession>
<dbReference type="GO" id="GO:0003723">
    <property type="term" value="F:RNA binding"/>
    <property type="evidence" value="ECO:0007669"/>
    <property type="project" value="UniProtKB-UniRule"/>
</dbReference>
<keyword evidence="5" id="KW-1185">Reference proteome</keyword>
<protein>
    <recommendedName>
        <fullName evidence="3">Tudor domain-containing protein</fullName>
    </recommendedName>
</protein>
<dbReference type="InterPro" id="IPR004088">
    <property type="entry name" value="KH_dom_type_1"/>
</dbReference>
<feature type="region of interest" description="Disordered" evidence="2">
    <location>
        <begin position="90"/>
        <end position="119"/>
    </location>
</feature>
<dbReference type="InterPro" id="IPR002999">
    <property type="entry name" value="Tudor"/>
</dbReference>
<dbReference type="Pfam" id="PF00013">
    <property type="entry name" value="KH_1"/>
    <property type="match status" value="1"/>
</dbReference>
<reference evidence="4 5" key="1">
    <citation type="submission" date="2023-11" db="EMBL/GenBank/DDBJ databases">
        <title>Halocaridina rubra genome assembly.</title>
        <authorList>
            <person name="Smith C."/>
        </authorList>
    </citation>
    <scope>NUCLEOTIDE SEQUENCE [LARGE SCALE GENOMIC DNA]</scope>
    <source>
        <strain evidence="4">EP-1</strain>
        <tissue evidence="4">Whole</tissue>
    </source>
</reference>
<feature type="compositionally biased region" description="Polar residues" evidence="2">
    <location>
        <begin position="612"/>
        <end position="631"/>
    </location>
</feature>